<dbReference type="AlphaFoldDB" id="A0A2C9L8U3"/>
<proteinExistence type="predicted"/>
<organism evidence="7 8">
    <name type="scientific">Biomphalaria glabrata</name>
    <name type="common">Bloodfluke planorb</name>
    <name type="synonym">Freshwater snail</name>
    <dbReference type="NCBI Taxonomy" id="6526"/>
    <lineage>
        <taxon>Eukaryota</taxon>
        <taxon>Metazoa</taxon>
        <taxon>Spiralia</taxon>
        <taxon>Lophotrochozoa</taxon>
        <taxon>Mollusca</taxon>
        <taxon>Gastropoda</taxon>
        <taxon>Heterobranchia</taxon>
        <taxon>Euthyneura</taxon>
        <taxon>Panpulmonata</taxon>
        <taxon>Hygrophila</taxon>
        <taxon>Lymnaeoidea</taxon>
        <taxon>Planorbidae</taxon>
        <taxon>Biomphalaria</taxon>
    </lineage>
</organism>
<keyword evidence="3 4" id="KW-0440">LIM domain</keyword>
<evidence type="ECO:0000313" key="8">
    <source>
        <dbReference type="Proteomes" id="UP000076420"/>
    </source>
</evidence>
<feature type="domain" description="LIM zinc-binding" evidence="6">
    <location>
        <begin position="104"/>
        <end position="135"/>
    </location>
</feature>
<dbReference type="SUPFAM" id="SSF57716">
    <property type="entry name" value="Glucocorticoid receptor-like (DNA-binding domain)"/>
    <property type="match status" value="1"/>
</dbReference>
<dbReference type="PROSITE" id="PS50023">
    <property type="entry name" value="LIM_DOMAIN_2"/>
    <property type="match status" value="1"/>
</dbReference>
<dbReference type="Pfam" id="PF00412">
    <property type="entry name" value="LIM"/>
    <property type="match status" value="1"/>
</dbReference>
<gene>
    <name evidence="7" type="primary">106075217</name>
</gene>
<dbReference type="InterPro" id="IPR001781">
    <property type="entry name" value="Znf_LIM"/>
</dbReference>
<sequence>MDRKGPPPPLTLSPDRLSTGSPELSPISLRHKKSQSVTFADKHRKDLSDSLPSVEVLPPFTLQLSPKSRKSLSPSLLRRALSPSLRRRNKIRNSKRSHSTGNVDMCSGCGFPIMEENMVSAQGSRYHTTCFRCAR</sequence>
<dbReference type="Gene3D" id="2.10.110.10">
    <property type="entry name" value="Cysteine Rich Protein"/>
    <property type="match status" value="1"/>
</dbReference>
<feature type="region of interest" description="Disordered" evidence="5">
    <location>
        <begin position="65"/>
        <end position="100"/>
    </location>
</feature>
<feature type="compositionally biased region" description="Basic residues" evidence="5">
    <location>
        <begin position="85"/>
        <end position="98"/>
    </location>
</feature>
<dbReference type="GO" id="GO:0046872">
    <property type="term" value="F:metal ion binding"/>
    <property type="evidence" value="ECO:0007669"/>
    <property type="project" value="UniProtKB-KW"/>
</dbReference>
<evidence type="ECO:0000313" key="7">
    <source>
        <dbReference type="EnsemblMetazoa" id="BGLB028403-PA"/>
    </source>
</evidence>
<evidence type="ECO:0000256" key="1">
    <source>
        <dbReference type="ARBA" id="ARBA00022723"/>
    </source>
</evidence>
<accession>A0A2C9L8U3</accession>
<evidence type="ECO:0000256" key="5">
    <source>
        <dbReference type="SAM" id="MobiDB-lite"/>
    </source>
</evidence>
<feature type="compositionally biased region" description="Pro residues" evidence="5">
    <location>
        <begin position="1"/>
        <end position="11"/>
    </location>
</feature>
<evidence type="ECO:0000256" key="4">
    <source>
        <dbReference type="PROSITE-ProRule" id="PRU00125"/>
    </source>
</evidence>
<keyword evidence="1 4" id="KW-0479">Metal-binding</keyword>
<keyword evidence="2 4" id="KW-0862">Zinc</keyword>
<protein>
    <recommendedName>
        <fullName evidence="6">LIM zinc-binding domain-containing protein</fullName>
    </recommendedName>
</protein>
<dbReference type="VEuPathDB" id="VectorBase:BGLB028403"/>
<evidence type="ECO:0000256" key="3">
    <source>
        <dbReference type="ARBA" id="ARBA00023038"/>
    </source>
</evidence>
<dbReference type="KEGG" id="bgt:106075217"/>
<reference evidence="7" key="1">
    <citation type="submission" date="2020-05" db="UniProtKB">
        <authorList>
            <consortium name="EnsemblMetazoa"/>
        </authorList>
    </citation>
    <scope>IDENTIFICATION</scope>
    <source>
        <strain evidence="7">BB02</strain>
    </source>
</reference>
<feature type="region of interest" description="Disordered" evidence="5">
    <location>
        <begin position="1"/>
        <end position="52"/>
    </location>
</feature>
<dbReference type="Proteomes" id="UP000076420">
    <property type="component" value="Unassembled WGS sequence"/>
</dbReference>
<dbReference type="CDD" id="cd08368">
    <property type="entry name" value="LIM"/>
    <property type="match status" value="1"/>
</dbReference>
<feature type="compositionally biased region" description="Low complexity" evidence="5">
    <location>
        <begin position="71"/>
        <end position="84"/>
    </location>
</feature>
<evidence type="ECO:0000256" key="2">
    <source>
        <dbReference type="ARBA" id="ARBA00022833"/>
    </source>
</evidence>
<evidence type="ECO:0000259" key="6">
    <source>
        <dbReference type="PROSITE" id="PS50023"/>
    </source>
</evidence>
<dbReference type="EnsemblMetazoa" id="BGLB028403-RA">
    <property type="protein sequence ID" value="BGLB028403-PA"/>
    <property type="gene ID" value="BGLB028403"/>
</dbReference>
<dbReference type="VEuPathDB" id="VectorBase:BGLAX_034717"/>
<name>A0A2C9L8U3_BIOGL</name>